<gene>
    <name evidence="1" type="ORF">B0T10DRAFT_463432</name>
</gene>
<comment type="caution">
    <text evidence="1">The sequence shown here is derived from an EMBL/GenBank/DDBJ whole genome shotgun (WGS) entry which is preliminary data.</text>
</comment>
<protein>
    <recommendedName>
        <fullName evidence="3">F-box domain-containing protein</fullName>
    </recommendedName>
</protein>
<dbReference type="EMBL" id="JAGPYM010000023">
    <property type="protein sequence ID" value="KAH6883499.1"/>
    <property type="molecule type" value="Genomic_DNA"/>
</dbReference>
<proteinExistence type="predicted"/>
<keyword evidence="2" id="KW-1185">Reference proteome</keyword>
<sequence>MEKLRFQHLPSTIFYQIVEYLEPLQRIKIPQAVELVGLKVSLLPEHITWKGWDLIFKNTKWLDEISRLQRTDSRLLPTLLGSKLKQVVSGKRTRSACLVLLLHDKRGIAEGLEDQLVDSLRKTEYDPKRKMAKLESGIKLYVRYAVGYDDLVMDDPGSLFQQKRKRLYTYVLYYGDCRLQKIGLNDIGGIEGRPIKRKQFVRDMCSVKLRCGDGTVSFVHFQRRGMNLELSPGREAEEGGQKVIVSWRELLAPDIEISNSDSSDSE</sequence>
<evidence type="ECO:0008006" key="3">
    <source>
        <dbReference type="Google" id="ProtNLM"/>
    </source>
</evidence>
<evidence type="ECO:0000313" key="1">
    <source>
        <dbReference type="EMBL" id="KAH6883499.1"/>
    </source>
</evidence>
<dbReference type="OrthoDB" id="4968916at2759"/>
<reference evidence="1 2" key="1">
    <citation type="journal article" date="2021" name="Nat. Commun.">
        <title>Genetic determinants of endophytism in the Arabidopsis root mycobiome.</title>
        <authorList>
            <person name="Mesny F."/>
            <person name="Miyauchi S."/>
            <person name="Thiergart T."/>
            <person name="Pickel B."/>
            <person name="Atanasova L."/>
            <person name="Karlsson M."/>
            <person name="Huettel B."/>
            <person name="Barry K.W."/>
            <person name="Haridas S."/>
            <person name="Chen C."/>
            <person name="Bauer D."/>
            <person name="Andreopoulos W."/>
            <person name="Pangilinan J."/>
            <person name="LaButti K."/>
            <person name="Riley R."/>
            <person name="Lipzen A."/>
            <person name="Clum A."/>
            <person name="Drula E."/>
            <person name="Henrissat B."/>
            <person name="Kohler A."/>
            <person name="Grigoriev I.V."/>
            <person name="Martin F.M."/>
            <person name="Hacquard S."/>
        </authorList>
    </citation>
    <scope>NUCLEOTIDE SEQUENCE [LARGE SCALE GENOMIC DNA]</scope>
    <source>
        <strain evidence="1 2">MPI-CAGE-CH-0241</strain>
    </source>
</reference>
<dbReference type="AlphaFoldDB" id="A0A9P8VWC0"/>
<dbReference type="Proteomes" id="UP000777438">
    <property type="component" value="Unassembled WGS sequence"/>
</dbReference>
<evidence type="ECO:0000313" key="2">
    <source>
        <dbReference type="Proteomes" id="UP000777438"/>
    </source>
</evidence>
<name>A0A9P8VWC0_9HYPO</name>
<accession>A0A9P8VWC0</accession>
<organism evidence="1 2">
    <name type="scientific">Thelonectria olida</name>
    <dbReference type="NCBI Taxonomy" id="1576542"/>
    <lineage>
        <taxon>Eukaryota</taxon>
        <taxon>Fungi</taxon>
        <taxon>Dikarya</taxon>
        <taxon>Ascomycota</taxon>
        <taxon>Pezizomycotina</taxon>
        <taxon>Sordariomycetes</taxon>
        <taxon>Hypocreomycetidae</taxon>
        <taxon>Hypocreales</taxon>
        <taxon>Nectriaceae</taxon>
        <taxon>Thelonectria</taxon>
    </lineage>
</organism>